<dbReference type="GO" id="GO:0032259">
    <property type="term" value="P:methylation"/>
    <property type="evidence" value="ECO:0007669"/>
    <property type="project" value="UniProtKB-KW"/>
</dbReference>
<keyword evidence="2" id="KW-0808">Transferase</keyword>
<dbReference type="Pfam" id="PF08100">
    <property type="entry name" value="Dimerisation"/>
    <property type="match status" value="1"/>
</dbReference>
<dbReference type="SUPFAM" id="SSF53335">
    <property type="entry name" value="S-adenosyl-L-methionine-dependent methyltransferases"/>
    <property type="match status" value="1"/>
</dbReference>
<evidence type="ECO:0000256" key="4">
    <source>
        <dbReference type="PIRSR" id="PIRSR005739-1"/>
    </source>
</evidence>
<accession>A0A1I5TI95</accession>
<dbReference type="InterPro" id="IPR001077">
    <property type="entry name" value="COMT_C"/>
</dbReference>
<sequence>MAVRTNEVDADWITRTGTAFCSAKILLTALELGVFEAATEDTTEPELRTRLGLHPRASLTLLQALVSLGLLRRRGEHYRNAPAAQRHLVRSEPSYRGGYLLRANHMLYPAWGRLTEAVRSGEPQVDLPFAEMTGDPARLRRYLDMMDSLSAPVAEELVRSVDWSIHRRVLDVGGARGNLVSLLALAHPHLEVGVFDLPQMEAPFHEHTSAHGLAERATFHPGDFFRDPLPEHETIVIGHVLHNWAPEQRQAIVAKAAEALPPGGTLLVYDQMIAAGLSDPESLITSLTMLLTTDGGAEYSAAQCEDWMKTAGLRPVSAVPIGVHDFLVRAERDG</sequence>
<evidence type="ECO:0000313" key="8">
    <source>
        <dbReference type="Proteomes" id="UP000199137"/>
    </source>
</evidence>
<dbReference type="STRING" id="112413.SAMN05421854_107117"/>
<evidence type="ECO:0000256" key="2">
    <source>
        <dbReference type="ARBA" id="ARBA00022679"/>
    </source>
</evidence>
<dbReference type="PIRSF" id="PIRSF005739">
    <property type="entry name" value="O-mtase"/>
    <property type="match status" value="1"/>
</dbReference>
<dbReference type="PANTHER" id="PTHR43712:SF2">
    <property type="entry name" value="O-METHYLTRANSFERASE CICE"/>
    <property type="match status" value="1"/>
</dbReference>
<dbReference type="GO" id="GO:0008171">
    <property type="term" value="F:O-methyltransferase activity"/>
    <property type="evidence" value="ECO:0007669"/>
    <property type="project" value="InterPro"/>
</dbReference>
<name>A0A1I5TI95_9PSEU</name>
<feature type="domain" description="O-methyltransferase C-terminal" evidence="5">
    <location>
        <begin position="111"/>
        <end position="313"/>
    </location>
</feature>
<dbReference type="Gene3D" id="3.40.50.150">
    <property type="entry name" value="Vaccinia Virus protein VP39"/>
    <property type="match status" value="1"/>
</dbReference>
<dbReference type="InterPro" id="IPR036388">
    <property type="entry name" value="WH-like_DNA-bd_sf"/>
</dbReference>
<proteinExistence type="predicted"/>
<dbReference type="InterPro" id="IPR012967">
    <property type="entry name" value="COMT_dimerisation"/>
</dbReference>
<feature type="domain" description="O-methyltransferase dimerisation" evidence="6">
    <location>
        <begin position="19"/>
        <end position="89"/>
    </location>
</feature>
<gene>
    <name evidence="7" type="ORF">SAMN05421854_107117</name>
</gene>
<evidence type="ECO:0000256" key="1">
    <source>
        <dbReference type="ARBA" id="ARBA00022603"/>
    </source>
</evidence>
<keyword evidence="1" id="KW-0489">Methyltransferase</keyword>
<evidence type="ECO:0000256" key="3">
    <source>
        <dbReference type="ARBA" id="ARBA00022691"/>
    </source>
</evidence>
<dbReference type="Proteomes" id="UP000199137">
    <property type="component" value="Unassembled WGS sequence"/>
</dbReference>
<dbReference type="Pfam" id="PF00891">
    <property type="entry name" value="Methyltransf_2"/>
    <property type="match status" value="1"/>
</dbReference>
<evidence type="ECO:0000259" key="6">
    <source>
        <dbReference type="Pfam" id="PF08100"/>
    </source>
</evidence>
<dbReference type="GO" id="GO:0046983">
    <property type="term" value="F:protein dimerization activity"/>
    <property type="evidence" value="ECO:0007669"/>
    <property type="project" value="InterPro"/>
</dbReference>
<dbReference type="PROSITE" id="PS51683">
    <property type="entry name" value="SAM_OMT_II"/>
    <property type="match status" value="1"/>
</dbReference>
<dbReference type="SUPFAM" id="SSF46785">
    <property type="entry name" value="Winged helix' DNA-binding domain"/>
    <property type="match status" value="1"/>
</dbReference>
<dbReference type="InterPro" id="IPR036390">
    <property type="entry name" value="WH_DNA-bd_sf"/>
</dbReference>
<dbReference type="PANTHER" id="PTHR43712">
    <property type="entry name" value="PUTATIVE (AFU_ORTHOLOGUE AFUA_4G14580)-RELATED"/>
    <property type="match status" value="1"/>
</dbReference>
<feature type="active site" description="Proton acceptor" evidence="4">
    <location>
        <position position="242"/>
    </location>
</feature>
<evidence type="ECO:0000313" key="7">
    <source>
        <dbReference type="EMBL" id="SFP82763.1"/>
    </source>
</evidence>
<reference evidence="7 8" key="1">
    <citation type="submission" date="2016-10" db="EMBL/GenBank/DDBJ databases">
        <authorList>
            <person name="de Groot N.N."/>
        </authorList>
    </citation>
    <scope>NUCLEOTIDE SEQUENCE [LARGE SCALE GENOMIC DNA]</scope>
    <source>
        <strain evidence="7 8">DSM 44637</strain>
    </source>
</reference>
<dbReference type="Gene3D" id="1.10.10.10">
    <property type="entry name" value="Winged helix-like DNA-binding domain superfamily/Winged helix DNA-binding domain"/>
    <property type="match status" value="1"/>
</dbReference>
<evidence type="ECO:0000259" key="5">
    <source>
        <dbReference type="Pfam" id="PF00891"/>
    </source>
</evidence>
<keyword evidence="3" id="KW-0949">S-adenosyl-L-methionine</keyword>
<organism evidence="7 8">
    <name type="scientific">Amycolatopsis rubida</name>
    <dbReference type="NCBI Taxonomy" id="112413"/>
    <lineage>
        <taxon>Bacteria</taxon>
        <taxon>Bacillati</taxon>
        <taxon>Actinomycetota</taxon>
        <taxon>Actinomycetes</taxon>
        <taxon>Pseudonocardiales</taxon>
        <taxon>Pseudonocardiaceae</taxon>
        <taxon>Amycolatopsis</taxon>
    </lineage>
</organism>
<protein>
    <submittedName>
        <fullName evidence="7">Dimerisation domain-containing protein</fullName>
    </submittedName>
</protein>
<dbReference type="EMBL" id="FOWC01000007">
    <property type="protein sequence ID" value="SFP82763.1"/>
    <property type="molecule type" value="Genomic_DNA"/>
</dbReference>
<dbReference type="AlphaFoldDB" id="A0A1I5TI95"/>
<dbReference type="InterPro" id="IPR029063">
    <property type="entry name" value="SAM-dependent_MTases_sf"/>
</dbReference>
<dbReference type="OrthoDB" id="582216at2"/>
<dbReference type="CDD" id="cd02440">
    <property type="entry name" value="AdoMet_MTases"/>
    <property type="match status" value="1"/>
</dbReference>
<dbReference type="InterPro" id="IPR016461">
    <property type="entry name" value="COMT-like"/>
</dbReference>